<proteinExistence type="predicted"/>
<dbReference type="CDD" id="cd04301">
    <property type="entry name" value="NAT_SF"/>
    <property type="match status" value="1"/>
</dbReference>
<dbReference type="EMBL" id="CP066007">
    <property type="protein sequence ID" value="QQB45416.1"/>
    <property type="molecule type" value="Genomic_DNA"/>
</dbReference>
<sequence length="225" mass="25612">MSFIGKPSAALVSWLVANLGPGASPQPPARLDGPDPAQAVVRPLSIERFLSKVEEYVAIYMAAMRYDSRLRASRIAAWEHDSTLDGFHAFEAVDPRYPDVPLGVCYGHNADWDSWWHREIARGVRTRHPVGIDASWLMHNYFEVSEIHVRDEAQSAGIGRKLLRTLIDSTDRPCVVLSTPEVPHEANRAFSLYRSPEFGFRDLLRHFYFYGDNRPFAVLYTQREP</sequence>
<evidence type="ECO:0000313" key="1">
    <source>
        <dbReference type="EMBL" id="QQB45416.1"/>
    </source>
</evidence>
<dbReference type="Proteomes" id="UP000596145">
    <property type="component" value="Chromosome"/>
</dbReference>
<dbReference type="Gene3D" id="3.40.630.30">
    <property type="match status" value="1"/>
</dbReference>
<accession>A0A7T4BNB3</accession>
<reference evidence="1 2" key="1">
    <citation type="submission" date="2020-12" db="EMBL/GenBank/DDBJ databases">
        <title>FDA dAtabase for Regulatory Grade micrObial Sequences (FDA-ARGOS): Supporting development and validation of Infectious Disease Dx tests.</title>
        <authorList>
            <person name="Sproer C."/>
            <person name="Gronow S."/>
            <person name="Severitt S."/>
            <person name="Schroder I."/>
            <person name="Tallon L."/>
            <person name="Sadzewicz L."/>
            <person name="Zhao X."/>
            <person name="Boylan J."/>
            <person name="Ott S."/>
            <person name="Bowen H."/>
            <person name="Vavikolanu K."/>
            <person name="Mehta A."/>
            <person name="Aluvathingal J."/>
            <person name="Nadendla S."/>
            <person name="Lowell S."/>
            <person name="Myers T."/>
            <person name="Yan Y."/>
            <person name="Sichtig H."/>
        </authorList>
    </citation>
    <scope>NUCLEOTIDE SEQUENCE [LARGE SCALE GENOMIC DNA]</scope>
    <source>
        <strain evidence="1 2">FDAARGOS_1053</strain>
    </source>
</reference>
<gene>
    <name evidence="1" type="ORF">I6I10_07685</name>
</gene>
<evidence type="ECO:0000313" key="2">
    <source>
        <dbReference type="Proteomes" id="UP000596145"/>
    </source>
</evidence>
<dbReference type="OrthoDB" id="3692150at2"/>
<dbReference type="RefSeq" id="WP_005389453.1">
    <property type="nucleotide sequence ID" value="NZ_CP066007.1"/>
</dbReference>
<dbReference type="SUPFAM" id="SSF55729">
    <property type="entry name" value="Acyl-CoA N-acyltransferases (Nat)"/>
    <property type="match status" value="1"/>
</dbReference>
<organism evidence="1 2">
    <name type="scientific">Corynebacterium glucuronolyticum</name>
    <dbReference type="NCBI Taxonomy" id="39791"/>
    <lineage>
        <taxon>Bacteria</taxon>
        <taxon>Bacillati</taxon>
        <taxon>Actinomycetota</taxon>
        <taxon>Actinomycetes</taxon>
        <taxon>Mycobacteriales</taxon>
        <taxon>Corynebacteriaceae</taxon>
        <taxon>Corynebacterium</taxon>
    </lineage>
</organism>
<dbReference type="GO" id="GO:0016740">
    <property type="term" value="F:transferase activity"/>
    <property type="evidence" value="ECO:0007669"/>
    <property type="project" value="UniProtKB-KW"/>
</dbReference>
<dbReference type="GeneID" id="92760449"/>
<keyword evidence="1" id="KW-0808">Transferase</keyword>
<dbReference type="AlphaFoldDB" id="A0A7T4BNB3"/>
<dbReference type="InterPro" id="IPR016181">
    <property type="entry name" value="Acyl_CoA_acyltransferase"/>
</dbReference>
<protein>
    <submittedName>
        <fullName evidence="1">GNAT family N-acetyltransferase</fullName>
    </submittedName>
</protein>
<name>A0A7T4BNB3_9CORY</name>